<feature type="domain" description="DUF1731" evidence="3">
    <location>
        <begin position="385"/>
        <end position="431"/>
    </location>
</feature>
<dbReference type="Gene3D" id="3.40.50.720">
    <property type="entry name" value="NAD(P)-binding Rossmann-like Domain"/>
    <property type="match status" value="1"/>
</dbReference>
<protein>
    <recommendedName>
        <fullName evidence="6">TIGR01777 family protein</fullName>
    </recommendedName>
</protein>
<dbReference type="PANTHER" id="PTHR11092:SF0">
    <property type="entry name" value="EPIMERASE FAMILY PROTEIN SDR39U1"/>
    <property type="match status" value="1"/>
</dbReference>
<sequence length="437" mass="47385">MGLSCSSVVDAPIDEVFGWHARAGAFQRLAPPWQPAHLVQEAASLRDGRAVLGLPGGVRWSAQHVADGYDPPYQFVDELTTPVLSGVLRWRHTHQFMAVDPRHTRVTDTVDSRVPRGVLRSMFAYRHRQLADDLAAQQRYRAEPMTVAVTGASGLVGTALTALLTTGGHRVIRLVRRPAQGADEREWRPDAPDPDLVSDVDAVVHLAGASIAGRFTDAHKRALRASRVGPTGRLAALAGPRVFVCASAVGYYGPDRGDEILTEESDRGDGFLADLVADWEADAEPAIAAGQRVVWIRTGIVQTPRGGLLKVLYPLFAAGLGGALGSGEQWLSWIGIDDLTDVYLRALVDERLRGPVNAVAPDPVRNTDYTKVLARVLHRPALLRVPEFGPRLLLGDEGAAEFALAGQRVQANTLADHTFRHPQLKAALRHLLGRTPR</sequence>
<evidence type="ECO:0000256" key="1">
    <source>
        <dbReference type="ARBA" id="ARBA00009353"/>
    </source>
</evidence>
<dbReference type="EMBL" id="SLWS01000013">
    <property type="protein sequence ID" value="TCO50661.1"/>
    <property type="molecule type" value="Genomic_DNA"/>
</dbReference>
<name>A0A4R2IXU1_9PSEU</name>
<dbReference type="RefSeq" id="WP_132124629.1">
    <property type="nucleotide sequence ID" value="NZ_SLWS01000013.1"/>
</dbReference>
<keyword evidence="5" id="KW-1185">Reference proteome</keyword>
<organism evidence="4 5">
    <name type="scientific">Actinocrispum wychmicini</name>
    <dbReference type="NCBI Taxonomy" id="1213861"/>
    <lineage>
        <taxon>Bacteria</taxon>
        <taxon>Bacillati</taxon>
        <taxon>Actinomycetota</taxon>
        <taxon>Actinomycetes</taxon>
        <taxon>Pseudonocardiales</taxon>
        <taxon>Pseudonocardiaceae</taxon>
        <taxon>Actinocrispum</taxon>
    </lineage>
</organism>
<dbReference type="Proteomes" id="UP000295680">
    <property type="component" value="Unassembled WGS sequence"/>
</dbReference>
<comment type="similarity">
    <text evidence="1">Belongs to the NAD(P)-dependent epimerase/dehydratase family. SDR39U1 subfamily.</text>
</comment>
<evidence type="ECO:0008006" key="6">
    <source>
        <dbReference type="Google" id="ProtNLM"/>
    </source>
</evidence>
<dbReference type="InterPro" id="IPR036291">
    <property type="entry name" value="NAD(P)-bd_dom_sf"/>
</dbReference>
<dbReference type="AlphaFoldDB" id="A0A4R2IXU1"/>
<dbReference type="SUPFAM" id="SSF51735">
    <property type="entry name" value="NAD(P)-binding Rossmann-fold domains"/>
    <property type="match status" value="1"/>
</dbReference>
<dbReference type="Pfam" id="PF08338">
    <property type="entry name" value="DUF1731"/>
    <property type="match status" value="1"/>
</dbReference>
<evidence type="ECO:0000259" key="3">
    <source>
        <dbReference type="Pfam" id="PF08338"/>
    </source>
</evidence>
<feature type="domain" description="NAD-dependent epimerase/dehydratase" evidence="2">
    <location>
        <begin position="147"/>
        <end position="349"/>
    </location>
</feature>
<dbReference type="InterPro" id="IPR013549">
    <property type="entry name" value="DUF1731"/>
</dbReference>
<comment type="caution">
    <text evidence="4">The sequence shown here is derived from an EMBL/GenBank/DDBJ whole genome shotgun (WGS) entry which is preliminary data.</text>
</comment>
<dbReference type="InterPro" id="IPR010099">
    <property type="entry name" value="SDR39U1"/>
</dbReference>
<dbReference type="Gene3D" id="3.30.530.20">
    <property type="match status" value="1"/>
</dbReference>
<dbReference type="OrthoDB" id="9801773at2"/>
<dbReference type="CDD" id="cd07820">
    <property type="entry name" value="SRPBCC_3"/>
    <property type="match status" value="1"/>
</dbReference>
<dbReference type="NCBIfam" id="TIGR01777">
    <property type="entry name" value="yfcH"/>
    <property type="match status" value="1"/>
</dbReference>
<gene>
    <name evidence="4" type="ORF">EV192_11338</name>
</gene>
<dbReference type="Pfam" id="PF01370">
    <property type="entry name" value="Epimerase"/>
    <property type="match status" value="1"/>
</dbReference>
<dbReference type="PANTHER" id="PTHR11092">
    <property type="entry name" value="SUGAR NUCLEOTIDE EPIMERASE RELATED"/>
    <property type="match status" value="1"/>
</dbReference>
<evidence type="ECO:0000313" key="4">
    <source>
        <dbReference type="EMBL" id="TCO50661.1"/>
    </source>
</evidence>
<evidence type="ECO:0000313" key="5">
    <source>
        <dbReference type="Proteomes" id="UP000295680"/>
    </source>
</evidence>
<dbReference type="InterPro" id="IPR023393">
    <property type="entry name" value="START-like_dom_sf"/>
</dbReference>
<evidence type="ECO:0000259" key="2">
    <source>
        <dbReference type="Pfam" id="PF01370"/>
    </source>
</evidence>
<accession>A0A4R2IXU1</accession>
<reference evidence="4 5" key="1">
    <citation type="submission" date="2019-03" db="EMBL/GenBank/DDBJ databases">
        <title>Genomic Encyclopedia of Type Strains, Phase IV (KMG-IV): sequencing the most valuable type-strain genomes for metagenomic binning, comparative biology and taxonomic classification.</title>
        <authorList>
            <person name="Goeker M."/>
        </authorList>
    </citation>
    <scope>NUCLEOTIDE SEQUENCE [LARGE SCALE GENOMIC DNA]</scope>
    <source>
        <strain evidence="4 5">DSM 45934</strain>
    </source>
</reference>
<dbReference type="InterPro" id="IPR001509">
    <property type="entry name" value="Epimerase_deHydtase"/>
</dbReference>
<dbReference type="SUPFAM" id="SSF55961">
    <property type="entry name" value="Bet v1-like"/>
    <property type="match status" value="1"/>
</dbReference>
<proteinExistence type="inferred from homology"/>